<dbReference type="EMBL" id="UGNV01000001">
    <property type="protein sequence ID" value="STX30241.1"/>
    <property type="molecule type" value="Genomic_DNA"/>
</dbReference>
<keyword evidence="3" id="KW-1003">Cell membrane</keyword>
<evidence type="ECO:0000256" key="6">
    <source>
        <dbReference type="ARBA" id="ARBA00022723"/>
    </source>
</evidence>
<comment type="similarity">
    <text evidence="2">Belongs to the fatty acid desaturase type 1 family. AlkB subfamily.</text>
</comment>
<name>A0A378I6G6_9GAMM</name>
<dbReference type="AlphaFoldDB" id="A0A378I6G6"/>
<feature type="transmembrane region" description="Helical" evidence="12">
    <location>
        <begin position="209"/>
        <end position="227"/>
    </location>
</feature>
<dbReference type="InterPro" id="IPR033885">
    <property type="entry name" value="AlkB/XylM"/>
</dbReference>
<gene>
    <name evidence="14" type="primary">alkB1</name>
    <name evidence="14" type="ORF">NCTC13315_02806</name>
</gene>
<keyword evidence="11 12" id="KW-0472">Membrane</keyword>
<evidence type="ECO:0000256" key="11">
    <source>
        <dbReference type="ARBA" id="ARBA00023136"/>
    </source>
</evidence>
<dbReference type="OrthoDB" id="4759734at2"/>
<dbReference type="GO" id="GO:0046872">
    <property type="term" value="F:metal ion binding"/>
    <property type="evidence" value="ECO:0007669"/>
    <property type="project" value="UniProtKB-KW"/>
</dbReference>
<evidence type="ECO:0000313" key="15">
    <source>
        <dbReference type="Proteomes" id="UP000254968"/>
    </source>
</evidence>
<dbReference type="PANTHER" id="PTHR38674:SF1">
    <property type="entry name" value="ALKANE 1-MONOOXYGENASE 1"/>
    <property type="match status" value="1"/>
</dbReference>
<evidence type="ECO:0000256" key="1">
    <source>
        <dbReference type="ARBA" id="ARBA00004429"/>
    </source>
</evidence>
<protein>
    <submittedName>
        <fullName evidence="14">Alkane-1-monooxygenase</fullName>
        <ecNumber evidence="14">1.14.15.3</ecNumber>
    </submittedName>
</protein>
<dbReference type="Pfam" id="PF00487">
    <property type="entry name" value="FA_desaturase"/>
    <property type="match status" value="1"/>
</dbReference>
<feature type="transmembrane region" description="Helical" evidence="12">
    <location>
        <begin position="68"/>
        <end position="88"/>
    </location>
</feature>
<evidence type="ECO:0000256" key="7">
    <source>
        <dbReference type="ARBA" id="ARBA00022989"/>
    </source>
</evidence>
<dbReference type="Proteomes" id="UP000254968">
    <property type="component" value="Unassembled WGS sequence"/>
</dbReference>
<evidence type="ECO:0000256" key="4">
    <source>
        <dbReference type="ARBA" id="ARBA00022519"/>
    </source>
</evidence>
<dbReference type="InterPro" id="IPR005804">
    <property type="entry name" value="FA_desaturase_dom"/>
</dbReference>
<keyword evidence="4" id="KW-0997">Cell inner membrane</keyword>
<dbReference type="RefSeq" id="WP_115303957.1">
    <property type="nucleotide sequence ID" value="NZ_CAAAHO010000003.1"/>
</dbReference>
<sequence>MSLLKKTSFLLIFLLVLLPFIGYALGGIYNFLAIVMLLTIVPIVDYLVQDSSNPNTKQEQQLKKDSYFKAITLLYVPVQIIFLTTALYMVSTHHLVWYEWLGFCFSIGFLTGGVGINLAHELIHKNTALEQLLSKVLLSMVFYGHFTIEHVRGHHIWVGTPHDPATAKLGESFYRYLPRAVIDSFTSALHLEKKRLEKKDYSFYSYHNQFWWIIFAPLTISLFCYLLGGWLTLIFFLGQAIVAFTILELVNYIEHYGLEREKLPSGHYEKVSFKHSWNANHWLSNVLLFHLQRHADHHLYGAKPYQLLKHVEESPQLPSGYLGMMLLALIPPLWHKVMDKRVLDYREKYENSVLA</sequence>
<proteinExistence type="inferred from homology"/>
<feature type="transmembrane region" description="Helical" evidence="12">
    <location>
        <begin position="7"/>
        <end position="25"/>
    </location>
</feature>
<evidence type="ECO:0000256" key="8">
    <source>
        <dbReference type="ARBA" id="ARBA00023002"/>
    </source>
</evidence>
<dbReference type="PANTHER" id="PTHR38674">
    <property type="entry name" value="ALKANE 1-MONOOXYGENASE 1"/>
    <property type="match status" value="1"/>
</dbReference>
<dbReference type="GO" id="GO:0004497">
    <property type="term" value="F:monooxygenase activity"/>
    <property type="evidence" value="ECO:0007669"/>
    <property type="project" value="UniProtKB-KW"/>
</dbReference>
<evidence type="ECO:0000256" key="9">
    <source>
        <dbReference type="ARBA" id="ARBA00023004"/>
    </source>
</evidence>
<keyword evidence="5 12" id="KW-0812">Transmembrane</keyword>
<reference evidence="14 15" key="1">
    <citation type="submission" date="2018-06" db="EMBL/GenBank/DDBJ databases">
        <authorList>
            <consortium name="Pathogen Informatics"/>
            <person name="Doyle S."/>
        </authorList>
    </citation>
    <scope>NUCLEOTIDE SEQUENCE [LARGE SCALE GENOMIC DNA]</scope>
    <source>
        <strain evidence="14 15">NCTC13315</strain>
    </source>
</reference>
<accession>A0A378I6G6</accession>
<dbReference type="CDD" id="cd03512">
    <property type="entry name" value="Alkane-hydroxylase"/>
    <property type="match status" value="1"/>
</dbReference>
<keyword evidence="9" id="KW-0408">Iron</keyword>
<dbReference type="EC" id="1.14.15.3" evidence="14"/>
<evidence type="ECO:0000256" key="3">
    <source>
        <dbReference type="ARBA" id="ARBA00022475"/>
    </source>
</evidence>
<keyword evidence="15" id="KW-1185">Reference proteome</keyword>
<evidence type="ECO:0000256" key="5">
    <source>
        <dbReference type="ARBA" id="ARBA00022692"/>
    </source>
</evidence>
<evidence type="ECO:0000256" key="12">
    <source>
        <dbReference type="SAM" id="Phobius"/>
    </source>
</evidence>
<organism evidence="14 15">
    <name type="scientific">Legionella beliardensis</name>
    <dbReference type="NCBI Taxonomy" id="91822"/>
    <lineage>
        <taxon>Bacteria</taxon>
        <taxon>Pseudomonadati</taxon>
        <taxon>Pseudomonadota</taxon>
        <taxon>Gammaproteobacteria</taxon>
        <taxon>Legionellales</taxon>
        <taxon>Legionellaceae</taxon>
        <taxon>Legionella</taxon>
    </lineage>
</organism>
<feature type="transmembrane region" description="Helical" evidence="12">
    <location>
        <begin position="100"/>
        <end position="120"/>
    </location>
</feature>
<feature type="domain" description="Fatty acid desaturase" evidence="13">
    <location>
        <begin position="99"/>
        <end position="324"/>
    </location>
</feature>
<evidence type="ECO:0000256" key="2">
    <source>
        <dbReference type="ARBA" id="ARBA00010823"/>
    </source>
</evidence>
<keyword evidence="10 14" id="KW-0503">Monooxygenase</keyword>
<comment type="subcellular location">
    <subcellularLocation>
        <location evidence="1">Cell inner membrane</location>
        <topology evidence="1">Multi-pass membrane protein</topology>
    </subcellularLocation>
</comment>
<evidence type="ECO:0000313" key="14">
    <source>
        <dbReference type="EMBL" id="STX30241.1"/>
    </source>
</evidence>
<keyword evidence="8 14" id="KW-0560">Oxidoreductase</keyword>
<dbReference type="GO" id="GO:0006629">
    <property type="term" value="P:lipid metabolic process"/>
    <property type="evidence" value="ECO:0007669"/>
    <property type="project" value="InterPro"/>
</dbReference>
<evidence type="ECO:0000256" key="10">
    <source>
        <dbReference type="ARBA" id="ARBA00023033"/>
    </source>
</evidence>
<keyword evidence="6" id="KW-0479">Metal-binding</keyword>
<dbReference type="GO" id="GO:0005886">
    <property type="term" value="C:plasma membrane"/>
    <property type="evidence" value="ECO:0007669"/>
    <property type="project" value="UniProtKB-SubCell"/>
</dbReference>
<keyword evidence="7 12" id="KW-1133">Transmembrane helix</keyword>
<evidence type="ECO:0000259" key="13">
    <source>
        <dbReference type="Pfam" id="PF00487"/>
    </source>
</evidence>